<dbReference type="EMBL" id="BART01041133">
    <property type="protein sequence ID" value="GAH23450.1"/>
    <property type="molecule type" value="Genomic_DNA"/>
</dbReference>
<evidence type="ECO:0000313" key="1">
    <source>
        <dbReference type="EMBL" id="GAH23450.1"/>
    </source>
</evidence>
<gene>
    <name evidence="1" type="ORF">S01H4_66425</name>
</gene>
<accession>X1ET39</accession>
<reference evidence="1" key="1">
    <citation type="journal article" date="2014" name="Front. Microbiol.">
        <title>High frequency of phylogenetically diverse reductive dehalogenase-homologous genes in deep subseafloor sedimentary metagenomes.</title>
        <authorList>
            <person name="Kawai M."/>
            <person name="Futagami T."/>
            <person name="Toyoda A."/>
            <person name="Takaki Y."/>
            <person name="Nishi S."/>
            <person name="Hori S."/>
            <person name="Arai W."/>
            <person name="Tsubouchi T."/>
            <person name="Morono Y."/>
            <person name="Uchiyama I."/>
            <person name="Ito T."/>
            <person name="Fujiyama A."/>
            <person name="Inagaki F."/>
            <person name="Takami H."/>
        </authorList>
    </citation>
    <scope>NUCLEOTIDE SEQUENCE</scope>
    <source>
        <strain evidence="1">Expedition CK06-06</strain>
    </source>
</reference>
<name>X1ET39_9ZZZZ</name>
<organism evidence="1">
    <name type="scientific">marine sediment metagenome</name>
    <dbReference type="NCBI Taxonomy" id="412755"/>
    <lineage>
        <taxon>unclassified sequences</taxon>
        <taxon>metagenomes</taxon>
        <taxon>ecological metagenomes</taxon>
    </lineage>
</organism>
<proteinExistence type="predicted"/>
<feature type="non-terminal residue" evidence="1">
    <location>
        <position position="62"/>
    </location>
</feature>
<comment type="caution">
    <text evidence="1">The sequence shown here is derived from an EMBL/GenBank/DDBJ whole genome shotgun (WGS) entry which is preliminary data.</text>
</comment>
<dbReference type="AlphaFoldDB" id="X1ET39"/>
<protein>
    <submittedName>
        <fullName evidence="1">Uncharacterized protein</fullName>
    </submittedName>
</protein>
<sequence length="62" mass="6859">MTNEEEKKVVGSVIEAFQDVMCAPDGSLSSEAAWRMASCYMAEFTMRQLFHNKVISRGAATP</sequence>